<dbReference type="AlphaFoldDB" id="A0A0F9KPG8"/>
<proteinExistence type="predicted"/>
<organism evidence="1">
    <name type="scientific">marine sediment metagenome</name>
    <dbReference type="NCBI Taxonomy" id="412755"/>
    <lineage>
        <taxon>unclassified sequences</taxon>
        <taxon>metagenomes</taxon>
        <taxon>ecological metagenomes</taxon>
    </lineage>
</organism>
<accession>A0A0F9KPG8</accession>
<dbReference type="EMBL" id="LAZR01014496">
    <property type="protein sequence ID" value="KKM17250.1"/>
    <property type="molecule type" value="Genomic_DNA"/>
</dbReference>
<sequence length="102" mass="12373">MYEEEKQWDEYKKKEQEKWDYVNSDKEIIEDSPICPEHKIPMKLIEEGKIIKSYFCKEEGCKKTVDIITITMKGDKIYREAQEKSESEIKKRTILSQFTEKW</sequence>
<reference evidence="1" key="1">
    <citation type="journal article" date="2015" name="Nature">
        <title>Complex archaea that bridge the gap between prokaryotes and eukaryotes.</title>
        <authorList>
            <person name="Spang A."/>
            <person name="Saw J.H."/>
            <person name="Jorgensen S.L."/>
            <person name="Zaremba-Niedzwiedzka K."/>
            <person name="Martijn J."/>
            <person name="Lind A.E."/>
            <person name="van Eijk R."/>
            <person name="Schleper C."/>
            <person name="Guy L."/>
            <person name="Ettema T.J."/>
        </authorList>
    </citation>
    <scope>NUCLEOTIDE SEQUENCE</scope>
</reference>
<comment type="caution">
    <text evidence="1">The sequence shown here is derived from an EMBL/GenBank/DDBJ whole genome shotgun (WGS) entry which is preliminary data.</text>
</comment>
<evidence type="ECO:0000313" key="1">
    <source>
        <dbReference type="EMBL" id="KKM17250.1"/>
    </source>
</evidence>
<gene>
    <name evidence="1" type="ORF">LCGC14_1677680</name>
</gene>
<protein>
    <submittedName>
        <fullName evidence="1">Uncharacterized protein</fullName>
    </submittedName>
</protein>
<name>A0A0F9KPG8_9ZZZZ</name>